<evidence type="ECO:0000313" key="4">
    <source>
        <dbReference type="EMBL" id="ABS61084.1"/>
    </source>
</evidence>
<keyword evidence="5" id="KW-1185">Reference proteome</keyword>
<dbReference type="SUPFAM" id="SSF53850">
    <property type="entry name" value="Periplasmic binding protein-like II"/>
    <property type="match status" value="1"/>
</dbReference>
<dbReference type="RefSeq" id="WP_011994394.1">
    <property type="nucleotide sequence ID" value="NC_009718.1"/>
</dbReference>
<dbReference type="eggNOG" id="COG0834">
    <property type="taxonomic scope" value="Bacteria"/>
</dbReference>
<dbReference type="PANTHER" id="PTHR35936">
    <property type="entry name" value="MEMBRANE-BOUND LYTIC MUREIN TRANSGLYCOSYLASE F"/>
    <property type="match status" value="1"/>
</dbReference>
<feature type="domain" description="GGDEF" evidence="3">
    <location>
        <begin position="335"/>
        <end position="441"/>
    </location>
</feature>
<feature type="transmembrane region" description="Helical" evidence="2">
    <location>
        <begin position="256"/>
        <end position="276"/>
    </location>
</feature>
<evidence type="ECO:0000256" key="1">
    <source>
        <dbReference type="ARBA" id="ARBA00022729"/>
    </source>
</evidence>
<organism evidence="4 5">
    <name type="scientific">Fervidobacterium nodosum (strain ATCC 35602 / DSM 5306 / Rt17-B1)</name>
    <dbReference type="NCBI Taxonomy" id="381764"/>
    <lineage>
        <taxon>Bacteria</taxon>
        <taxon>Thermotogati</taxon>
        <taxon>Thermotogota</taxon>
        <taxon>Thermotogae</taxon>
        <taxon>Thermotogales</taxon>
        <taxon>Fervidobacteriaceae</taxon>
        <taxon>Fervidobacterium</taxon>
    </lineage>
</organism>
<dbReference type="KEGG" id="fno:Fnod_1237"/>
<proteinExistence type="predicted"/>
<dbReference type="AlphaFoldDB" id="A7HMF1"/>
<evidence type="ECO:0000259" key="3">
    <source>
        <dbReference type="PROSITE" id="PS50887"/>
    </source>
</evidence>
<dbReference type="SMART" id="SM00062">
    <property type="entry name" value="PBPb"/>
    <property type="match status" value="1"/>
</dbReference>
<dbReference type="HOGENOM" id="CLU_620726_0_0_0"/>
<dbReference type="Gene3D" id="3.40.190.10">
    <property type="entry name" value="Periplasmic binding protein-like II"/>
    <property type="match status" value="2"/>
</dbReference>
<evidence type="ECO:0000256" key="2">
    <source>
        <dbReference type="SAM" id="Phobius"/>
    </source>
</evidence>
<gene>
    <name evidence="4" type="ordered locus">Fnod_1237</name>
</gene>
<feature type="transmembrane region" description="Helical" evidence="2">
    <location>
        <begin position="12"/>
        <end position="34"/>
    </location>
</feature>
<keyword evidence="2" id="KW-1133">Transmembrane helix</keyword>
<dbReference type="PROSITE" id="PS50887">
    <property type="entry name" value="GGDEF"/>
    <property type="match status" value="1"/>
</dbReference>
<dbReference type="Pfam" id="PF00497">
    <property type="entry name" value="SBP_bac_3"/>
    <property type="match status" value="1"/>
</dbReference>
<dbReference type="InterPro" id="IPR029787">
    <property type="entry name" value="Nucleotide_cyclase"/>
</dbReference>
<dbReference type="Proteomes" id="UP000002415">
    <property type="component" value="Chromosome"/>
</dbReference>
<accession>A7HMF1</accession>
<reference evidence="4 5" key="1">
    <citation type="submission" date="2007-07" db="EMBL/GenBank/DDBJ databases">
        <title>Complete sequence of Fervidobacterium nodosum Rt17-B1.</title>
        <authorList>
            <consortium name="US DOE Joint Genome Institute"/>
            <person name="Copeland A."/>
            <person name="Lucas S."/>
            <person name="Lapidus A."/>
            <person name="Barry K."/>
            <person name="Glavina del Rio T."/>
            <person name="Dalin E."/>
            <person name="Tice H."/>
            <person name="Pitluck S."/>
            <person name="Saunders E."/>
            <person name="Brettin T."/>
            <person name="Bruce D."/>
            <person name="Detter J.C."/>
            <person name="Han C."/>
            <person name="Schmutz J."/>
            <person name="Larimer F."/>
            <person name="Land M."/>
            <person name="Hauser L."/>
            <person name="Kyrpides N."/>
            <person name="Mikhailova N."/>
            <person name="Nelson K."/>
            <person name="Gogarten J.P."/>
            <person name="Noll K."/>
            <person name="Richardson P."/>
        </authorList>
    </citation>
    <scope>NUCLEOTIDE SEQUENCE [LARGE SCALE GENOMIC DNA]</scope>
    <source>
        <strain evidence="5">ATCC 35602 / DSM 5306 / Rt17-B1</strain>
    </source>
</reference>
<name>A7HMF1_FERNB</name>
<sequence>MKNVENNALKSVILATLVSFIFCIQTFGLKIGYYDNFPLCYEENGEPKGLFIDILKKTFDVKSEKIEFVFGEFNGLLEELRMGKIDILTVVADTQERRNIYKFNEEPVLTNWGVLVTNVPFKDIQELNGKKVAVNRGDIYYNEFKKLMNSFGIEVYFDEFDTYYDVLSNVNDGKYNFGVVSRLSYLVNSEKVPNVRQTSYVFSPVLLKFAFKKDIDYIFVQEIDRTIRNLKSNGEIEKLFNSYFLMKENKKFEVPGYLWIIIIVFLIASLGVVYLSHKISMKKLKREYERKIEGFREGIVKSSNENVVLNDKIYSKTFGIILSEKYSELAKRENRLLSVLVVKVENLEEKNRNIFENVLNNVIREGDFAFKYSENEYVIILFSYAAFVLESFRRILREKLLNSGFDIQFSLGFKVYNSEENRNIEKVILDALFEASKNSAF</sequence>
<dbReference type="InterPro" id="IPR001638">
    <property type="entry name" value="Solute-binding_3/MltF_N"/>
</dbReference>
<reference evidence="4 5" key="2">
    <citation type="journal article" date="2009" name="Proc. Natl. Acad. Sci. U.S.A.">
        <title>On the chimeric nature, thermophilic origin, and phylogenetic placement of the Thermotogales.</title>
        <authorList>
            <person name="Zhaxybayeva O."/>
            <person name="Swithers K.S."/>
            <person name="Lapierre P."/>
            <person name="Fournier G.P."/>
            <person name="Bickhart D.M."/>
            <person name="DeBoy R.T."/>
            <person name="Nelson K.E."/>
            <person name="Nesbo C.L."/>
            <person name="Doolittle W.F."/>
            <person name="Gogarten J.P."/>
            <person name="Noll K.M."/>
        </authorList>
    </citation>
    <scope>NUCLEOTIDE SEQUENCE [LARGE SCALE GENOMIC DNA]</scope>
    <source>
        <strain evidence="5">ATCC 35602 / DSM 5306 / Rt17-B1</strain>
    </source>
</reference>
<keyword evidence="2" id="KW-0812">Transmembrane</keyword>
<keyword evidence="2" id="KW-0472">Membrane</keyword>
<dbReference type="PANTHER" id="PTHR35936:SF25">
    <property type="entry name" value="ABC TRANSPORTER SUBSTRATE-BINDING PROTEIN"/>
    <property type="match status" value="1"/>
</dbReference>
<dbReference type="InterPro" id="IPR000160">
    <property type="entry name" value="GGDEF_dom"/>
</dbReference>
<keyword evidence="1" id="KW-0732">Signal</keyword>
<dbReference type="EMBL" id="CP000771">
    <property type="protein sequence ID" value="ABS61084.1"/>
    <property type="molecule type" value="Genomic_DNA"/>
</dbReference>
<dbReference type="SUPFAM" id="SSF55073">
    <property type="entry name" value="Nucleotide cyclase"/>
    <property type="match status" value="1"/>
</dbReference>
<protein>
    <submittedName>
        <fullName evidence="4">Extracellular solute-binding protein family 3</fullName>
    </submittedName>
</protein>
<evidence type="ECO:0000313" key="5">
    <source>
        <dbReference type="Proteomes" id="UP000002415"/>
    </source>
</evidence>
<dbReference type="STRING" id="381764.Fnod_1237"/>